<reference evidence="7" key="1">
    <citation type="submission" date="2022-07" db="EMBL/GenBank/DDBJ databases">
        <title>Genome Sequence of Physisporinus lineatus.</title>
        <authorList>
            <person name="Buettner E."/>
        </authorList>
    </citation>
    <scope>NUCLEOTIDE SEQUENCE</scope>
    <source>
        <strain evidence="7">VT162</strain>
    </source>
</reference>
<evidence type="ECO:0000256" key="3">
    <source>
        <dbReference type="ARBA" id="ARBA00022630"/>
    </source>
</evidence>
<sequence length="377" mass="41401">MAVAVTADSRVLIIGAGCFGLSTAYHLLKRGYKNITILDRSPSVPAPDAASTDINKIVRSSYSDIFYARLAREAIEAWKDRDEWSDTYHECGVVVVGASKAAYTDNSFTNDIALGARTEILSNPETIRALFPEGVRTGSFQGISGYINRDGGWAFAAQGISLLMEKVKSLGGQIVPGKWQSVAFIQLTQEEADRYRNCPVYLDFISGFYIFPPNSQNIVKMAIHSNGHTFKDPSTGVAVSSPRTSLSHGDDGLRIPKKVAQTIRNNLRMVYPELGEKPFSGTRLCWYTDTPDDDWIIGYHPTDSGLVLATGGSGHAYKFLPNIGRLVADAIENKLEPDLVQRFALNREHNQHHVSRTGPQAQELDVTDLIIPGDLLP</sequence>
<keyword evidence="3" id="KW-0285">Flavoprotein</keyword>
<dbReference type="EMBL" id="JANAWD010000826">
    <property type="protein sequence ID" value="KAJ3475621.1"/>
    <property type="molecule type" value="Genomic_DNA"/>
</dbReference>
<proteinExistence type="inferred from homology"/>
<protein>
    <recommendedName>
        <fullName evidence="6">FAD dependent oxidoreductase domain-containing protein</fullName>
    </recommendedName>
</protein>
<evidence type="ECO:0000256" key="2">
    <source>
        <dbReference type="ARBA" id="ARBA00010989"/>
    </source>
</evidence>
<dbReference type="GO" id="GO:0004657">
    <property type="term" value="F:proline dehydrogenase activity"/>
    <property type="evidence" value="ECO:0007669"/>
    <property type="project" value="TreeGrafter"/>
</dbReference>
<dbReference type="PANTHER" id="PTHR10961">
    <property type="entry name" value="PEROXISOMAL SARCOSINE OXIDASE"/>
    <property type="match status" value="1"/>
</dbReference>
<accession>A0AAD5USN9</accession>
<dbReference type="InterPro" id="IPR045170">
    <property type="entry name" value="MTOX"/>
</dbReference>
<dbReference type="GO" id="GO:0050031">
    <property type="term" value="F:L-pipecolate oxidase activity"/>
    <property type="evidence" value="ECO:0007669"/>
    <property type="project" value="TreeGrafter"/>
</dbReference>
<dbReference type="InterPro" id="IPR006076">
    <property type="entry name" value="FAD-dep_OxRdtase"/>
</dbReference>
<keyword evidence="5" id="KW-0560">Oxidoreductase</keyword>
<comment type="cofactor">
    <cofactor evidence="1">
        <name>FAD</name>
        <dbReference type="ChEBI" id="CHEBI:57692"/>
    </cofactor>
</comment>
<evidence type="ECO:0000256" key="1">
    <source>
        <dbReference type="ARBA" id="ARBA00001974"/>
    </source>
</evidence>
<dbReference type="PANTHER" id="PTHR10961:SF46">
    <property type="entry name" value="PEROXISOMAL SARCOSINE OXIDASE"/>
    <property type="match status" value="1"/>
</dbReference>
<keyword evidence="4" id="KW-0274">FAD</keyword>
<dbReference type="GO" id="GO:0008115">
    <property type="term" value="F:sarcosine oxidase activity"/>
    <property type="evidence" value="ECO:0007669"/>
    <property type="project" value="TreeGrafter"/>
</dbReference>
<dbReference type="GO" id="GO:0050660">
    <property type="term" value="F:flavin adenine dinucleotide binding"/>
    <property type="evidence" value="ECO:0007669"/>
    <property type="project" value="InterPro"/>
</dbReference>
<comment type="similarity">
    <text evidence="2">Belongs to the MSOX/MTOX family.</text>
</comment>
<dbReference type="Gene3D" id="3.50.50.60">
    <property type="entry name" value="FAD/NAD(P)-binding domain"/>
    <property type="match status" value="1"/>
</dbReference>
<evidence type="ECO:0000313" key="7">
    <source>
        <dbReference type="EMBL" id="KAJ3475621.1"/>
    </source>
</evidence>
<dbReference type="InterPro" id="IPR036188">
    <property type="entry name" value="FAD/NAD-bd_sf"/>
</dbReference>
<gene>
    <name evidence="7" type="ORF">NLI96_g11721</name>
</gene>
<organism evidence="7 8">
    <name type="scientific">Meripilus lineatus</name>
    <dbReference type="NCBI Taxonomy" id="2056292"/>
    <lineage>
        <taxon>Eukaryota</taxon>
        <taxon>Fungi</taxon>
        <taxon>Dikarya</taxon>
        <taxon>Basidiomycota</taxon>
        <taxon>Agaricomycotina</taxon>
        <taxon>Agaricomycetes</taxon>
        <taxon>Polyporales</taxon>
        <taxon>Meripilaceae</taxon>
        <taxon>Meripilus</taxon>
    </lineage>
</organism>
<evidence type="ECO:0000256" key="5">
    <source>
        <dbReference type="ARBA" id="ARBA00023002"/>
    </source>
</evidence>
<keyword evidence="8" id="KW-1185">Reference proteome</keyword>
<comment type="caution">
    <text evidence="7">The sequence shown here is derived from an EMBL/GenBank/DDBJ whole genome shotgun (WGS) entry which is preliminary data.</text>
</comment>
<evidence type="ECO:0000256" key="4">
    <source>
        <dbReference type="ARBA" id="ARBA00022827"/>
    </source>
</evidence>
<evidence type="ECO:0000313" key="8">
    <source>
        <dbReference type="Proteomes" id="UP001212997"/>
    </source>
</evidence>
<dbReference type="Proteomes" id="UP001212997">
    <property type="component" value="Unassembled WGS sequence"/>
</dbReference>
<name>A0AAD5USN9_9APHY</name>
<evidence type="ECO:0000259" key="6">
    <source>
        <dbReference type="Pfam" id="PF01266"/>
    </source>
</evidence>
<dbReference type="Pfam" id="PF01266">
    <property type="entry name" value="DAO"/>
    <property type="match status" value="1"/>
</dbReference>
<dbReference type="AlphaFoldDB" id="A0AAD5USN9"/>
<dbReference type="SUPFAM" id="SSF51905">
    <property type="entry name" value="FAD/NAD(P)-binding domain"/>
    <property type="match status" value="1"/>
</dbReference>
<feature type="domain" description="FAD dependent oxidoreductase" evidence="6">
    <location>
        <begin position="10"/>
        <end position="329"/>
    </location>
</feature>
<dbReference type="Gene3D" id="3.30.9.10">
    <property type="entry name" value="D-Amino Acid Oxidase, subunit A, domain 2"/>
    <property type="match status" value="1"/>
</dbReference>